<keyword evidence="2" id="KW-0812">Transmembrane</keyword>
<evidence type="ECO:0000313" key="3">
    <source>
        <dbReference type="EMBL" id="PFH45783.1"/>
    </source>
</evidence>
<sequence>MSGGCSLSSVFKVQQAPLWRPPPIPPKSAPSAQITDASQQKKKGKRPTSISRSPPPPVKTKAPPPPAGNVKASPKTSYAQVAANPWMMQSNKKKINRPAVKGAKSTHLHFMGISWPDRYSGLNPVEIGKTLFNDVVLSHPALKEQFEKNLIDHTWDSSKRTRVFCFKSPPSAELADVVKSTILGWDDHTAVSMFASYSQVWFSAVPLMWGTGAKFTTNEAIEVLRDHPKWYDINILEAKFVFLKNVPKSPYVAMLMVRFADNSKGLVVMIPSYFFFIFLFFSFLFLSSPLLLILSYWILRHFGSSRYVRLVGHLRLLWKVLGLILVVIVLFSILFIFIVVYYLFSSS</sequence>
<name>A0A2A9NDS0_9AGAR</name>
<evidence type="ECO:0000313" key="4">
    <source>
        <dbReference type="Proteomes" id="UP000242287"/>
    </source>
</evidence>
<proteinExistence type="predicted"/>
<keyword evidence="2" id="KW-0472">Membrane</keyword>
<gene>
    <name evidence="3" type="ORF">AMATHDRAFT_71101</name>
</gene>
<feature type="compositionally biased region" description="Pro residues" evidence="1">
    <location>
        <begin position="53"/>
        <end position="67"/>
    </location>
</feature>
<evidence type="ECO:0000256" key="1">
    <source>
        <dbReference type="SAM" id="MobiDB-lite"/>
    </source>
</evidence>
<dbReference type="AlphaFoldDB" id="A0A2A9NDS0"/>
<accession>A0A2A9NDS0</accession>
<reference evidence="3 4" key="1">
    <citation type="submission" date="2014-02" db="EMBL/GenBank/DDBJ databases">
        <title>Transposable element dynamics among asymbiotic and ectomycorrhizal Amanita fungi.</title>
        <authorList>
            <consortium name="DOE Joint Genome Institute"/>
            <person name="Hess J."/>
            <person name="Skrede I."/>
            <person name="Wolfe B."/>
            <person name="LaButti K."/>
            <person name="Ohm R.A."/>
            <person name="Grigoriev I.V."/>
            <person name="Pringle A."/>
        </authorList>
    </citation>
    <scope>NUCLEOTIDE SEQUENCE [LARGE SCALE GENOMIC DNA]</scope>
    <source>
        <strain evidence="3 4">SKay4041</strain>
    </source>
</reference>
<feature type="region of interest" description="Disordered" evidence="1">
    <location>
        <begin position="15"/>
        <end position="76"/>
    </location>
</feature>
<keyword evidence="4" id="KW-1185">Reference proteome</keyword>
<organism evidence="3 4">
    <name type="scientific">Amanita thiersii Skay4041</name>
    <dbReference type="NCBI Taxonomy" id="703135"/>
    <lineage>
        <taxon>Eukaryota</taxon>
        <taxon>Fungi</taxon>
        <taxon>Dikarya</taxon>
        <taxon>Basidiomycota</taxon>
        <taxon>Agaricomycotina</taxon>
        <taxon>Agaricomycetes</taxon>
        <taxon>Agaricomycetidae</taxon>
        <taxon>Agaricales</taxon>
        <taxon>Pluteineae</taxon>
        <taxon>Amanitaceae</taxon>
        <taxon>Amanita</taxon>
    </lineage>
</organism>
<feature type="transmembrane region" description="Helical" evidence="2">
    <location>
        <begin position="273"/>
        <end position="299"/>
    </location>
</feature>
<dbReference type="Proteomes" id="UP000242287">
    <property type="component" value="Unassembled WGS sequence"/>
</dbReference>
<feature type="compositionally biased region" description="Pro residues" evidence="1">
    <location>
        <begin position="19"/>
        <end position="28"/>
    </location>
</feature>
<feature type="transmembrane region" description="Helical" evidence="2">
    <location>
        <begin position="320"/>
        <end position="344"/>
    </location>
</feature>
<evidence type="ECO:0000256" key="2">
    <source>
        <dbReference type="SAM" id="Phobius"/>
    </source>
</evidence>
<keyword evidence="2" id="KW-1133">Transmembrane helix</keyword>
<dbReference type="EMBL" id="KZ302292">
    <property type="protein sequence ID" value="PFH45783.1"/>
    <property type="molecule type" value="Genomic_DNA"/>
</dbReference>
<protein>
    <submittedName>
        <fullName evidence="3">Uncharacterized protein</fullName>
    </submittedName>
</protein>